<dbReference type="EMBL" id="HBIO01002833">
    <property type="protein sequence ID" value="CAE0457128.1"/>
    <property type="molecule type" value="Transcribed_RNA"/>
</dbReference>
<protein>
    <submittedName>
        <fullName evidence="1">Uncharacterized protein</fullName>
    </submittedName>
</protein>
<gene>
    <name evidence="1" type="ORF">CDEB00056_LOCUS1969</name>
</gene>
<proteinExistence type="predicted"/>
<dbReference type="AlphaFoldDB" id="A0A7S3V4V9"/>
<accession>A0A7S3V4V9</accession>
<evidence type="ECO:0000313" key="1">
    <source>
        <dbReference type="EMBL" id="CAE0457128.1"/>
    </source>
</evidence>
<name>A0A7S3V4V9_9STRA</name>
<organism evidence="1">
    <name type="scientific">Chaetoceros debilis</name>
    <dbReference type="NCBI Taxonomy" id="122233"/>
    <lineage>
        <taxon>Eukaryota</taxon>
        <taxon>Sar</taxon>
        <taxon>Stramenopiles</taxon>
        <taxon>Ochrophyta</taxon>
        <taxon>Bacillariophyta</taxon>
        <taxon>Coscinodiscophyceae</taxon>
        <taxon>Chaetocerotophycidae</taxon>
        <taxon>Chaetocerotales</taxon>
        <taxon>Chaetocerotaceae</taxon>
        <taxon>Chaetoceros</taxon>
    </lineage>
</organism>
<reference evidence="1" key="1">
    <citation type="submission" date="2021-01" db="EMBL/GenBank/DDBJ databases">
        <authorList>
            <person name="Corre E."/>
            <person name="Pelletier E."/>
            <person name="Niang G."/>
            <person name="Scheremetjew M."/>
            <person name="Finn R."/>
            <person name="Kale V."/>
            <person name="Holt S."/>
            <person name="Cochrane G."/>
            <person name="Meng A."/>
            <person name="Brown T."/>
            <person name="Cohen L."/>
        </authorList>
    </citation>
    <scope>NUCLEOTIDE SEQUENCE</scope>
    <source>
        <strain evidence="1">MM31A-1</strain>
    </source>
</reference>
<sequence length="199" mass="23212">MSSKPTKPTNKMSWEEFYKKSDNANKLMDRVWYCIAATEKDIGNQKIFWEHWYWEEGEVEKDLSTSTKKGSNHTLTISTKDKEVDYPIWPLTFTTESYKMYPAIDLKCTVIAPIGLSMQPVVFPADDSRTDFRVDYCEVLGSTMYFIFTLDPHISEEDKKKNFETLASENGVLREWFHEVQWDSNYEIGSTGEPDINPK</sequence>